<feature type="domain" description="WAP" evidence="4">
    <location>
        <begin position="705"/>
        <end position="750"/>
    </location>
</feature>
<feature type="domain" description="WAP" evidence="4">
    <location>
        <begin position="553"/>
        <end position="599"/>
    </location>
</feature>
<feature type="signal peptide" evidence="3">
    <location>
        <begin position="1"/>
        <end position="24"/>
    </location>
</feature>
<dbReference type="SUPFAM" id="SSF57256">
    <property type="entry name" value="Elafin-like"/>
    <property type="match status" value="17"/>
</dbReference>
<evidence type="ECO:0000256" key="3">
    <source>
        <dbReference type="SAM" id="SignalP"/>
    </source>
</evidence>
<feature type="domain" description="WAP" evidence="4">
    <location>
        <begin position="351"/>
        <end position="397"/>
    </location>
</feature>
<dbReference type="InterPro" id="IPR036645">
    <property type="entry name" value="Elafin-like_sf"/>
</dbReference>
<dbReference type="GO" id="GO:0045087">
    <property type="term" value="P:innate immune response"/>
    <property type="evidence" value="ECO:0007669"/>
    <property type="project" value="TreeGrafter"/>
</dbReference>
<dbReference type="Pfam" id="PF00095">
    <property type="entry name" value="WAP"/>
    <property type="match status" value="17"/>
</dbReference>
<dbReference type="EMBL" id="AF036161">
    <property type="protein sequence ID" value="AAC04763.1"/>
    <property type="molecule type" value="mRNA"/>
</dbReference>
<reference evidence="5" key="2">
    <citation type="journal article" date="1999" name="Gene">
        <title>Isolation of a gene family that encodes the porin-like proteins from the human parasitic nematode Trichuris trichiura.</title>
        <authorList>
            <person name="Barker G.C."/>
            <person name="Bundy D.A."/>
        </authorList>
    </citation>
    <scope>NUCLEOTIDE SEQUENCE</scope>
</reference>
<feature type="domain" description="WAP" evidence="4">
    <location>
        <begin position="250"/>
        <end position="296"/>
    </location>
</feature>
<protein>
    <submittedName>
        <fullName evidence="5">Putative porin</fullName>
    </submittedName>
</protein>
<feature type="domain" description="WAP" evidence="4">
    <location>
        <begin position="99"/>
        <end position="144"/>
    </location>
</feature>
<dbReference type="SMART" id="SM00217">
    <property type="entry name" value="WAP"/>
    <property type="match status" value="17"/>
</dbReference>
<evidence type="ECO:0000259" key="4">
    <source>
        <dbReference type="PROSITE" id="PS51390"/>
    </source>
</evidence>
<dbReference type="PANTHER" id="PTHR19441">
    <property type="entry name" value="WHEY ACDIC PROTEIN WAP"/>
    <property type="match status" value="1"/>
</dbReference>
<feature type="domain" description="WAP" evidence="4">
    <location>
        <begin position="23"/>
        <end position="68"/>
    </location>
</feature>
<dbReference type="TCDB" id="1.C.15.1.1">
    <property type="family name" value="the whipworm stichosome porin (wsp) family"/>
</dbReference>
<dbReference type="PANTHER" id="PTHR19441:SF30">
    <property type="entry name" value="ELAFIN"/>
    <property type="match status" value="1"/>
</dbReference>
<dbReference type="InterPro" id="IPR008197">
    <property type="entry name" value="WAP_dom"/>
</dbReference>
<gene>
    <name evidence="5" type="primary">TT95</name>
</gene>
<keyword evidence="2" id="KW-1015">Disulfide bond</keyword>
<feature type="domain" description="WAP" evidence="4">
    <location>
        <begin position="503"/>
        <end position="548"/>
    </location>
</feature>
<reference evidence="5" key="1">
    <citation type="journal article" date="1994" name="Proc. R. Soc. B">
        <title>The major secreted product of the whipworm, Trichuris, is a pore-forming protein.</title>
        <authorList>
            <person name="Drake L."/>
            <person name="Korchev Y."/>
            <person name="Bashford L."/>
            <person name="Djamgoz M."/>
            <person name="Wakelin D."/>
            <person name="Ashall F."/>
            <person name="Bundy D."/>
        </authorList>
    </citation>
    <scope>NUCLEOTIDE SEQUENCE</scope>
</reference>
<feature type="domain" description="WAP" evidence="4">
    <location>
        <begin position="200"/>
        <end position="245"/>
    </location>
</feature>
<dbReference type="InterPro" id="IPR050514">
    <property type="entry name" value="WAP_four-disulfide_core"/>
</dbReference>
<feature type="domain" description="WAP" evidence="4">
    <location>
        <begin position="301"/>
        <end position="346"/>
    </location>
</feature>
<dbReference type="GO" id="GO:0004867">
    <property type="term" value="F:serine-type endopeptidase inhibitor activity"/>
    <property type="evidence" value="ECO:0007669"/>
    <property type="project" value="TreeGrafter"/>
</dbReference>
<proteinExistence type="evidence at transcript level"/>
<evidence type="ECO:0000256" key="1">
    <source>
        <dbReference type="ARBA" id="ARBA00022729"/>
    </source>
</evidence>
<name>O44397_TRITR</name>
<evidence type="ECO:0000313" key="5">
    <source>
        <dbReference type="EMBL" id="AAC04763.1"/>
    </source>
</evidence>
<dbReference type="AlphaFoldDB" id="O44397"/>
<evidence type="ECO:0000256" key="2">
    <source>
        <dbReference type="ARBA" id="ARBA00023157"/>
    </source>
</evidence>
<dbReference type="PROSITE" id="PS51390">
    <property type="entry name" value="WAP"/>
    <property type="match status" value="16"/>
</dbReference>
<organism evidence="5">
    <name type="scientific">Trichuris trichiura</name>
    <name type="common">Whipworm</name>
    <name type="synonym">Trichocephalus trichiurus</name>
    <dbReference type="NCBI Taxonomy" id="36087"/>
    <lineage>
        <taxon>Eukaryota</taxon>
        <taxon>Metazoa</taxon>
        <taxon>Ecdysozoa</taxon>
        <taxon>Nematoda</taxon>
        <taxon>Enoplea</taxon>
        <taxon>Dorylaimia</taxon>
        <taxon>Trichinellida</taxon>
        <taxon>Trichuridae</taxon>
        <taxon>Trichuris</taxon>
    </lineage>
</organism>
<keyword evidence="1 3" id="KW-0732">Signal</keyword>
<feature type="domain" description="WAP" evidence="4">
    <location>
        <begin position="806"/>
        <end position="851"/>
    </location>
</feature>
<dbReference type="Gene3D" id="4.10.75.10">
    <property type="entry name" value="Elafin-like"/>
    <property type="match status" value="16"/>
</dbReference>
<feature type="chain" id="PRO_5004159068" evidence="3">
    <location>
        <begin position="25"/>
        <end position="903"/>
    </location>
</feature>
<sequence>MTAPGPLLIGLAICLLQGIQDAESAKMGRCPPPSFGAGRARFCYTDRQCPGRMKCCLTKRGYACTAPDISYPGPLKPTWNNPKCDEHGDCSKPKPQPADKQKPGTCPPSNMFTGTAPFCDTDSDCKGIEKCCLTKAGHQCVQPVNGTVSRTKPGSCPPSPLGPVGLALFCQTDIDCEGSMKCCMTIVGYECTPPQKESDKSNKPGECPLAPAITGKALFCRSDNDCDGSEKCCFTKVGKECVKPIEKPRPVAKKGLCPPRPIGPVGLANFCQSDYDCDGSMKCCLTGIGYDCKAPVEEIEEVNKTGLCPPTPAITGKALFCRKDNDCDGSEKCCFTEVGKECVKPIEETKPIVKKGSCPPKPNGPVGLANFCQTDYDCDGSKKCCLTSIGYDCKAPVQESEEVQKPGSCPAAPAITGKALFCRTDKDCDGSEKCCFTKVGKECVQPADEPKPIAKKGSCPPAPVGPVGLASFCQNDYDCDGSKKCCLTSIGYDCKAPVQESEEVQKPGSCPAAPAITGKALFCRTDKDCDGSEKCCFTKVGKECVQPADEPKPIAKKGSCPPAPVGPVGLASFCQNDYDCDGSKKCCLTSIGYDCKAPVQESEEVQKPGSCPAAPAITGKALFCRTDKDCDGSEKCCFTKVGKECVQPADEPKPIAKKGSCPPAPVGPVGLASFCQNDYDCDGSKKCCLTSIGYDCKAPVQESEEVQKPGSCPAAPAMTGKALFCRSDNDCDGREKCCTTKVGKECVKPVRWPGPNAKPGSCPPSPGGAVGLASFCQSDFDCMGYQKCCITSARYECTNPVDENVRPSRRGICPWPYPVRLPVRACSIDDDCEESQKCCPTKAGSACIIPVSEEMASGRVSCPPAVYVMFLRDSCRRDEDCDDGKKCCDGNGRKSCSVLVQRS</sequence>
<feature type="domain" description="WAP" evidence="4">
    <location>
        <begin position="654"/>
        <end position="700"/>
    </location>
</feature>
<accession>O44397</accession>
<feature type="domain" description="WAP" evidence="4">
    <location>
        <begin position="452"/>
        <end position="498"/>
    </location>
</feature>
<feature type="domain" description="WAP" evidence="4">
    <location>
        <begin position="149"/>
        <end position="195"/>
    </location>
</feature>
<feature type="domain" description="WAP" evidence="4">
    <location>
        <begin position="755"/>
        <end position="801"/>
    </location>
</feature>
<dbReference type="GO" id="GO:0005615">
    <property type="term" value="C:extracellular space"/>
    <property type="evidence" value="ECO:0007669"/>
    <property type="project" value="TreeGrafter"/>
</dbReference>
<feature type="domain" description="WAP" evidence="4">
    <location>
        <begin position="402"/>
        <end position="447"/>
    </location>
</feature>
<dbReference type="GO" id="GO:0019731">
    <property type="term" value="P:antibacterial humoral response"/>
    <property type="evidence" value="ECO:0007669"/>
    <property type="project" value="TreeGrafter"/>
</dbReference>
<feature type="domain" description="WAP" evidence="4">
    <location>
        <begin position="604"/>
        <end position="649"/>
    </location>
</feature>